<dbReference type="InterPro" id="IPR053716">
    <property type="entry name" value="Flag_assembly_chemotaxis_eff"/>
</dbReference>
<dbReference type="RefSeq" id="WP_070402367.1">
    <property type="nucleotide sequence ID" value="NZ_BJVW01000019.1"/>
</dbReference>
<feature type="region of interest" description="Disordered" evidence="2">
    <location>
        <begin position="170"/>
        <end position="197"/>
    </location>
</feature>
<accession>A0A1D8USJ7</accession>
<reference evidence="3 4" key="1">
    <citation type="journal article" date="2016" name="Microb. Cell Fact.">
        <title>Dissection of exopolysaccharide biosynthesis in Kozakia baliensis.</title>
        <authorList>
            <person name="Brandt J.U."/>
            <person name="Jakob F."/>
            <person name="Behr J."/>
            <person name="Geissler A.J."/>
            <person name="Vogel R.F."/>
        </authorList>
    </citation>
    <scope>NUCLEOTIDE SEQUENCE [LARGE SCALE GENOMIC DNA]</scope>
    <source>
        <strain evidence="3 4">DSM 14400</strain>
    </source>
</reference>
<dbReference type="Gene3D" id="1.10.287.1700">
    <property type="match status" value="1"/>
</dbReference>
<protein>
    <submittedName>
        <fullName evidence="3">Uncharacterized protein</fullName>
    </submittedName>
</protein>
<dbReference type="AlphaFoldDB" id="A0A1D8USJ7"/>
<keyword evidence="1" id="KW-0175">Coiled coil</keyword>
<gene>
    <name evidence="3" type="ORF">A0U89_05270</name>
</gene>
<feature type="coiled-coil region" evidence="1">
    <location>
        <begin position="80"/>
        <end position="114"/>
    </location>
</feature>
<evidence type="ECO:0000313" key="4">
    <source>
        <dbReference type="Proteomes" id="UP000179145"/>
    </source>
</evidence>
<name>A0A1D8USJ7_9PROT</name>
<keyword evidence="4" id="KW-1185">Reference proteome</keyword>
<dbReference type="EMBL" id="CP014674">
    <property type="protein sequence ID" value="AOX16632.1"/>
    <property type="molecule type" value="Genomic_DNA"/>
</dbReference>
<sequence length="197" mass="22799">MAQAPIRLELKAVRQLLLLRERRNDQARRALSETLRQLDLCQAQGQDARVSLTAHRKAWMELEQDIATQSHNVQMKGFEFQRNRARLDAMADQAARLQERINETDKTLATMQENAAEARHVFMKTEQRTHQAQDLLTGAKATLATERSMREEQELEDLNMARHNATLCRERSAQRKKLLSRLNTPADERQKRMSASP</sequence>
<evidence type="ECO:0000313" key="3">
    <source>
        <dbReference type="EMBL" id="AOX16632.1"/>
    </source>
</evidence>
<proteinExistence type="predicted"/>
<organism evidence="3 4">
    <name type="scientific">Kozakia baliensis</name>
    <dbReference type="NCBI Taxonomy" id="153496"/>
    <lineage>
        <taxon>Bacteria</taxon>
        <taxon>Pseudomonadati</taxon>
        <taxon>Pseudomonadota</taxon>
        <taxon>Alphaproteobacteria</taxon>
        <taxon>Acetobacterales</taxon>
        <taxon>Acetobacteraceae</taxon>
        <taxon>Kozakia</taxon>
    </lineage>
</organism>
<dbReference type="KEGG" id="kba:A0U89_05270"/>
<dbReference type="STRING" id="153496.A0U89_05270"/>
<evidence type="ECO:0000256" key="1">
    <source>
        <dbReference type="SAM" id="Coils"/>
    </source>
</evidence>
<evidence type="ECO:0000256" key="2">
    <source>
        <dbReference type="SAM" id="MobiDB-lite"/>
    </source>
</evidence>
<dbReference type="Proteomes" id="UP000179145">
    <property type="component" value="Chromosome"/>
</dbReference>